<dbReference type="CDD" id="cd23767">
    <property type="entry name" value="IQCD"/>
    <property type="match status" value="1"/>
</dbReference>
<evidence type="ECO:0000256" key="4">
    <source>
        <dbReference type="ARBA" id="ARBA00021752"/>
    </source>
</evidence>
<comment type="similarity">
    <text evidence="3">Belongs to the DRC10 family.</text>
</comment>
<feature type="coiled-coil region" evidence="12">
    <location>
        <begin position="46"/>
        <end position="205"/>
    </location>
</feature>
<sequence length="232" mass="27552">MSRVQGQPTEENKQPPGTSAECDESRKSNLKNAEDSGRFSDSQVEVQATANKIAVLQQEIQNLENYLFDRGQRIKKEEMSKMHGIEAKYQTERTELESKLAELKKSYNQLVELNKNMEKKKRNNLFKIEMELESKISAYDQEMSALKVEYDTLDEEYTREKEELNELEERFQTLEEEYLQIMEERRLEEGRKQREEEQRRALEQAVCTIQAYWRSYITRKMARGKRGTKGRK</sequence>
<keyword evidence="6" id="KW-0282">Flagellum</keyword>
<evidence type="ECO:0000256" key="3">
    <source>
        <dbReference type="ARBA" id="ARBA00009071"/>
    </source>
</evidence>
<name>A0A504YS07_FASGI</name>
<accession>A0A504YS07</accession>
<keyword evidence="5" id="KW-0963">Cytoplasm</keyword>
<dbReference type="OrthoDB" id="536093at2759"/>
<evidence type="ECO:0000256" key="10">
    <source>
        <dbReference type="ARBA" id="ARBA00032180"/>
    </source>
</evidence>
<keyword evidence="12" id="KW-0175">Coiled coil</keyword>
<feature type="compositionally biased region" description="Basic and acidic residues" evidence="13">
    <location>
        <begin position="23"/>
        <end position="38"/>
    </location>
</feature>
<evidence type="ECO:0000256" key="1">
    <source>
        <dbReference type="ARBA" id="ARBA00003029"/>
    </source>
</evidence>
<keyword evidence="7" id="KW-0969">Cilium</keyword>
<dbReference type="PROSITE" id="PS50096">
    <property type="entry name" value="IQ"/>
    <property type="match status" value="1"/>
</dbReference>
<evidence type="ECO:0000256" key="13">
    <source>
        <dbReference type="SAM" id="MobiDB-lite"/>
    </source>
</evidence>
<proteinExistence type="inferred from homology"/>
<dbReference type="InterPro" id="IPR042815">
    <property type="entry name" value="DRC10"/>
</dbReference>
<protein>
    <recommendedName>
        <fullName evidence="4">Dynein regulatory complex protein 10</fullName>
    </recommendedName>
    <alternativeName>
        <fullName evidence="10">IQ domain-containing protein D</fullName>
    </alternativeName>
</protein>
<evidence type="ECO:0000313" key="14">
    <source>
        <dbReference type="EMBL" id="TPP63415.1"/>
    </source>
</evidence>
<dbReference type="AlphaFoldDB" id="A0A504YS07"/>
<dbReference type="PANTHER" id="PTHR31598:SF1">
    <property type="entry name" value="DYNEIN REGULATORY COMPLEX PROTEIN 10"/>
    <property type="match status" value="1"/>
</dbReference>
<dbReference type="Proteomes" id="UP000316759">
    <property type="component" value="Unassembled WGS sequence"/>
</dbReference>
<dbReference type="EMBL" id="SUNJ01005703">
    <property type="protein sequence ID" value="TPP63415.1"/>
    <property type="molecule type" value="Genomic_DNA"/>
</dbReference>
<evidence type="ECO:0000256" key="12">
    <source>
        <dbReference type="SAM" id="Coils"/>
    </source>
</evidence>
<keyword evidence="15" id="KW-1185">Reference proteome</keyword>
<comment type="caution">
    <text evidence="14">The sequence shown here is derived from an EMBL/GenBank/DDBJ whole genome shotgun (WGS) entry which is preliminary data.</text>
</comment>
<keyword evidence="9" id="KW-0966">Cell projection</keyword>
<reference evidence="14 15" key="1">
    <citation type="submission" date="2019-04" db="EMBL/GenBank/DDBJ databases">
        <title>Annotation for the trematode Fasciola gigantica.</title>
        <authorList>
            <person name="Choi Y.-J."/>
        </authorList>
    </citation>
    <scope>NUCLEOTIDE SEQUENCE [LARGE SCALE GENOMIC DNA]</scope>
    <source>
        <strain evidence="14">Uganda_cow_1</strain>
    </source>
</reference>
<evidence type="ECO:0000256" key="5">
    <source>
        <dbReference type="ARBA" id="ARBA00022490"/>
    </source>
</evidence>
<evidence type="ECO:0000256" key="6">
    <source>
        <dbReference type="ARBA" id="ARBA00022846"/>
    </source>
</evidence>
<comment type="function">
    <text evidence="1">Component of the nexin-dynein regulatory complex (N-DRC), a key regulator of ciliary/flagellar motility which maintains the alignment and integrity of the distal axoneme and regulates microtubule sliding in motile axonemes.</text>
</comment>
<feature type="region of interest" description="Disordered" evidence="13">
    <location>
        <begin position="1"/>
        <end position="43"/>
    </location>
</feature>
<comment type="subunit">
    <text evidence="11">Component of the nexin-dynein regulatory complex (N-DRC). Interacts with CFAP52.</text>
</comment>
<keyword evidence="8" id="KW-0206">Cytoskeleton</keyword>
<dbReference type="Pfam" id="PF00612">
    <property type="entry name" value="IQ"/>
    <property type="match status" value="1"/>
</dbReference>
<evidence type="ECO:0000256" key="8">
    <source>
        <dbReference type="ARBA" id="ARBA00023212"/>
    </source>
</evidence>
<comment type="subcellular location">
    <subcellularLocation>
        <location evidence="2">Cytoplasm</location>
        <location evidence="2">Cytoskeleton</location>
        <location evidence="2">Flagellum axoneme</location>
    </subcellularLocation>
</comment>
<dbReference type="InterPro" id="IPR000048">
    <property type="entry name" value="IQ_motif_EF-hand-BS"/>
</dbReference>
<evidence type="ECO:0000256" key="9">
    <source>
        <dbReference type="ARBA" id="ARBA00023273"/>
    </source>
</evidence>
<evidence type="ECO:0000256" key="7">
    <source>
        <dbReference type="ARBA" id="ARBA00023069"/>
    </source>
</evidence>
<evidence type="ECO:0000256" key="2">
    <source>
        <dbReference type="ARBA" id="ARBA00004611"/>
    </source>
</evidence>
<evidence type="ECO:0000256" key="11">
    <source>
        <dbReference type="ARBA" id="ARBA00046836"/>
    </source>
</evidence>
<organism evidence="14 15">
    <name type="scientific">Fasciola gigantica</name>
    <name type="common">Giant liver fluke</name>
    <dbReference type="NCBI Taxonomy" id="46835"/>
    <lineage>
        <taxon>Eukaryota</taxon>
        <taxon>Metazoa</taxon>
        <taxon>Spiralia</taxon>
        <taxon>Lophotrochozoa</taxon>
        <taxon>Platyhelminthes</taxon>
        <taxon>Trematoda</taxon>
        <taxon>Digenea</taxon>
        <taxon>Plagiorchiida</taxon>
        <taxon>Echinostomata</taxon>
        <taxon>Echinostomatoidea</taxon>
        <taxon>Fasciolidae</taxon>
        <taxon>Fasciola</taxon>
    </lineage>
</organism>
<dbReference type="PANTHER" id="PTHR31598">
    <property type="entry name" value="IQ DOMAIN-CONTAINING PROTEIN D"/>
    <property type="match status" value="1"/>
</dbReference>
<evidence type="ECO:0000313" key="15">
    <source>
        <dbReference type="Proteomes" id="UP000316759"/>
    </source>
</evidence>
<gene>
    <name evidence="14" type="ORF">FGIG_10194</name>
</gene>